<name>A0A401SNR7_CHIPU</name>
<protein>
    <submittedName>
        <fullName evidence="1">Uncharacterized protein</fullName>
    </submittedName>
</protein>
<reference evidence="1 2" key="1">
    <citation type="journal article" date="2018" name="Nat. Ecol. Evol.">
        <title>Shark genomes provide insights into elasmobranch evolution and the origin of vertebrates.</title>
        <authorList>
            <person name="Hara Y"/>
            <person name="Yamaguchi K"/>
            <person name="Onimaru K"/>
            <person name="Kadota M"/>
            <person name="Koyanagi M"/>
            <person name="Keeley SD"/>
            <person name="Tatsumi K"/>
            <person name="Tanaka K"/>
            <person name="Motone F"/>
            <person name="Kageyama Y"/>
            <person name="Nozu R"/>
            <person name="Adachi N"/>
            <person name="Nishimura O"/>
            <person name="Nakagawa R"/>
            <person name="Tanegashima C"/>
            <person name="Kiyatake I"/>
            <person name="Matsumoto R"/>
            <person name="Murakumo K"/>
            <person name="Nishida K"/>
            <person name="Terakita A"/>
            <person name="Kuratani S"/>
            <person name="Sato K"/>
            <person name="Hyodo S Kuraku.S."/>
        </authorList>
    </citation>
    <scope>NUCLEOTIDE SEQUENCE [LARGE SCALE GENOMIC DNA]</scope>
</reference>
<dbReference type="AlphaFoldDB" id="A0A401SNR7"/>
<evidence type="ECO:0000313" key="2">
    <source>
        <dbReference type="Proteomes" id="UP000287033"/>
    </source>
</evidence>
<accession>A0A401SNR7</accession>
<evidence type="ECO:0000313" key="1">
    <source>
        <dbReference type="EMBL" id="GCC32044.1"/>
    </source>
</evidence>
<organism evidence="1 2">
    <name type="scientific">Chiloscyllium punctatum</name>
    <name type="common">Brownbanded bambooshark</name>
    <name type="synonym">Hemiscyllium punctatum</name>
    <dbReference type="NCBI Taxonomy" id="137246"/>
    <lineage>
        <taxon>Eukaryota</taxon>
        <taxon>Metazoa</taxon>
        <taxon>Chordata</taxon>
        <taxon>Craniata</taxon>
        <taxon>Vertebrata</taxon>
        <taxon>Chondrichthyes</taxon>
        <taxon>Elasmobranchii</taxon>
        <taxon>Galeomorphii</taxon>
        <taxon>Galeoidea</taxon>
        <taxon>Orectolobiformes</taxon>
        <taxon>Hemiscylliidae</taxon>
        <taxon>Chiloscyllium</taxon>
    </lineage>
</organism>
<dbReference type="EMBL" id="BEZZ01000409">
    <property type="protein sequence ID" value="GCC32044.1"/>
    <property type="molecule type" value="Genomic_DNA"/>
</dbReference>
<comment type="caution">
    <text evidence="1">The sequence shown here is derived from an EMBL/GenBank/DDBJ whole genome shotgun (WGS) entry which is preliminary data.</text>
</comment>
<sequence length="119" mass="13401">MEQGESLALAVDFREEYWSRKLSRSSNNARECPPKRGDTGLAPPLKIGIVCYPQAGTYGNAWAEGEILAMQNIKQVIVSAQLSEWVVNVPGNIGIKYDRAKRSYLQPTLDLWRECRPPH</sequence>
<keyword evidence="2" id="KW-1185">Reference proteome</keyword>
<dbReference type="Proteomes" id="UP000287033">
    <property type="component" value="Unassembled WGS sequence"/>
</dbReference>
<gene>
    <name evidence="1" type="ORF">chiPu_0010504</name>
</gene>
<proteinExistence type="predicted"/>